<dbReference type="KEGG" id="paca:ID47_06755"/>
<evidence type="ECO:0000256" key="2">
    <source>
        <dbReference type="SAM" id="SignalP"/>
    </source>
</evidence>
<feature type="signal peptide" evidence="2">
    <location>
        <begin position="1"/>
        <end position="17"/>
    </location>
</feature>
<evidence type="ECO:0000313" key="3">
    <source>
        <dbReference type="EMBL" id="AIK96506.1"/>
    </source>
</evidence>
<feature type="chain" id="PRO_5001717038" evidence="2">
    <location>
        <begin position="18"/>
        <end position="549"/>
    </location>
</feature>
<feature type="compositionally biased region" description="Acidic residues" evidence="1">
    <location>
        <begin position="506"/>
        <end position="519"/>
    </location>
</feature>
<dbReference type="Proteomes" id="UP000028926">
    <property type="component" value="Chromosome"/>
</dbReference>
<dbReference type="RefSeq" id="WP_038464976.1">
    <property type="nucleotide sequence ID" value="NZ_CP008941.1"/>
</dbReference>
<evidence type="ECO:0000313" key="4">
    <source>
        <dbReference type="Proteomes" id="UP000028926"/>
    </source>
</evidence>
<name>A0A077AVU1_9PROT</name>
<dbReference type="HOGENOM" id="CLU_495832_0_0_5"/>
<keyword evidence="4" id="KW-1185">Reference proteome</keyword>
<gene>
    <name evidence="3" type="ORF">ID47_06755</name>
</gene>
<accession>A0A077AVU1</accession>
<organism evidence="3 4">
    <name type="scientific">Candidatus Odyssella acanthamoebae</name>
    <dbReference type="NCBI Taxonomy" id="91604"/>
    <lineage>
        <taxon>Bacteria</taxon>
        <taxon>Pseudomonadati</taxon>
        <taxon>Pseudomonadota</taxon>
        <taxon>Alphaproteobacteria</taxon>
        <taxon>Holosporales</taxon>
        <taxon>Candidatus Paracaedibacteraceae</taxon>
        <taxon>Candidatus Odyssella</taxon>
    </lineage>
</organism>
<feature type="region of interest" description="Disordered" evidence="1">
    <location>
        <begin position="500"/>
        <end position="519"/>
    </location>
</feature>
<dbReference type="eggNOG" id="ENOG50314DD">
    <property type="taxonomic scope" value="Bacteria"/>
</dbReference>
<dbReference type="OrthoDB" id="9872401at2"/>
<dbReference type="EMBL" id="CP008941">
    <property type="protein sequence ID" value="AIK96506.1"/>
    <property type="molecule type" value="Genomic_DNA"/>
</dbReference>
<evidence type="ECO:0000256" key="1">
    <source>
        <dbReference type="SAM" id="MobiDB-lite"/>
    </source>
</evidence>
<dbReference type="STRING" id="91604.ID47_06755"/>
<sequence length="549" mass="62941">MIKIIFSFLAATCSSLAASDSIPINDRMPPSILKKVTAIAPVTNLTSPIIDSILLNGQNEASTAAFCDSVLQSIDAKQQQQLLENGNPFPTLTMEISQEILFHSLLHWSQQFLQLSANNPELINPPISLISYSKFYHPLGLLLINGFRKTHPSQPVLMDSCLHSLKVFQNLWDQRTAFSHPYMLNKLGMSKVHTAQTYRLLTQLGYIIAMLEDQAAPTYKEHAPRVIFKNLPAEVLLSRKLKRQETNNELHYMVAVNKAIRFLASKNLKRSQYPNTSKVDLWEEMHKQEQLANLIETIASDLLSQPYQSAAEFISTLTDWQSLFNFAKETLDLYPLYLQDKDQSLGLFLIIETIIPMAHHYLEQSNVPQTADSILEETSQLEEIVEWAHLRLTSKRKLATYENLIEEIGNLFYIFRFSIRTLDPSDLTVDLILDDMSVGEQQFDFIMEKLKKERKLEGKTDAEIYELLEEEITLIIRKAEEDMASPPLLDIEEEKSFLTSHSDIKGDDDDTDEENEEDWTFTPLKRVRPLLMGDGPFETLYRKALEHPF</sequence>
<dbReference type="AlphaFoldDB" id="A0A077AVU1"/>
<reference evidence="3 4" key="1">
    <citation type="submission" date="2014-07" db="EMBL/GenBank/DDBJ databases">
        <title>Comparative genomic insights into amoeba endosymbionts belonging to the families of Holosporaceae and Candidatus Midichloriaceae within Rickettsiales.</title>
        <authorList>
            <person name="Wang Z."/>
            <person name="Wu M."/>
        </authorList>
    </citation>
    <scope>NUCLEOTIDE SEQUENCE [LARGE SCALE GENOMIC DNA]</scope>
    <source>
        <strain evidence="3">PRA3</strain>
    </source>
</reference>
<keyword evidence="2" id="KW-0732">Signal</keyword>
<proteinExistence type="predicted"/>
<protein>
    <submittedName>
        <fullName evidence="3">Uncharacterized protein</fullName>
    </submittedName>
</protein>